<organism evidence="2 3">
    <name type="scientific">Cyclotella cryptica</name>
    <dbReference type="NCBI Taxonomy" id="29204"/>
    <lineage>
        <taxon>Eukaryota</taxon>
        <taxon>Sar</taxon>
        <taxon>Stramenopiles</taxon>
        <taxon>Ochrophyta</taxon>
        <taxon>Bacillariophyta</taxon>
        <taxon>Coscinodiscophyceae</taxon>
        <taxon>Thalassiosirophycidae</taxon>
        <taxon>Stephanodiscales</taxon>
        <taxon>Stephanodiscaceae</taxon>
        <taxon>Cyclotella</taxon>
    </lineage>
</organism>
<protein>
    <submittedName>
        <fullName evidence="2">Uncharacterized protein</fullName>
    </submittedName>
</protein>
<dbReference type="EMBL" id="JABMIG020000024">
    <property type="protein sequence ID" value="KAL3801811.1"/>
    <property type="molecule type" value="Genomic_DNA"/>
</dbReference>
<evidence type="ECO:0000313" key="3">
    <source>
        <dbReference type="Proteomes" id="UP001516023"/>
    </source>
</evidence>
<evidence type="ECO:0000313" key="2">
    <source>
        <dbReference type="EMBL" id="KAL3801811.1"/>
    </source>
</evidence>
<feature type="region of interest" description="Disordered" evidence="1">
    <location>
        <begin position="35"/>
        <end position="99"/>
    </location>
</feature>
<accession>A0ABD3QPC2</accession>
<feature type="compositionally biased region" description="Low complexity" evidence="1">
    <location>
        <begin position="54"/>
        <end position="66"/>
    </location>
</feature>
<keyword evidence="3" id="KW-1185">Reference proteome</keyword>
<proteinExistence type="predicted"/>
<dbReference type="AlphaFoldDB" id="A0ABD3QPC2"/>
<feature type="compositionally biased region" description="Polar residues" evidence="1">
    <location>
        <begin position="38"/>
        <end position="53"/>
    </location>
</feature>
<dbReference type="Proteomes" id="UP001516023">
    <property type="component" value="Unassembled WGS sequence"/>
</dbReference>
<comment type="caution">
    <text evidence="2">The sequence shown here is derived from an EMBL/GenBank/DDBJ whole genome shotgun (WGS) entry which is preliminary data.</text>
</comment>
<feature type="compositionally biased region" description="Polar residues" evidence="1">
    <location>
        <begin position="87"/>
        <end position="99"/>
    </location>
</feature>
<reference evidence="2 3" key="1">
    <citation type="journal article" date="2020" name="G3 (Bethesda)">
        <title>Improved Reference Genome for Cyclotella cryptica CCMP332, a Model for Cell Wall Morphogenesis, Salinity Adaptation, and Lipid Production in Diatoms (Bacillariophyta).</title>
        <authorList>
            <person name="Roberts W.R."/>
            <person name="Downey K.M."/>
            <person name="Ruck E.C."/>
            <person name="Traller J.C."/>
            <person name="Alverson A.J."/>
        </authorList>
    </citation>
    <scope>NUCLEOTIDE SEQUENCE [LARGE SCALE GENOMIC DNA]</scope>
    <source>
        <strain evidence="2 3">CCMP332</strain>
    </source>
</reference>
<name>A0ABD3QPC2_9STRA</name>
<gene>
    <name evidence="2" type="ORF">HJC23_001207</name>
</gene>
<sequence>MRFVAMLSPLPSPLFVLSPGKPMSYYQRIVNCRRPQTRTRASSSMSPVMTSEVNNASAANAAPSPNESEDNDSKVPGTIPPPLPPLDQSNRSQLPSSASYPPHILLRSIMVCLGNALMRAIMLLQNSHCLSGLCTF</sequence>
<evidence type="ECO:0000256" key="1">
    <source>
        <dbReference type="SAM" id="MobiDB-lite"/>
    </source>
</evidence>